<dbReference type="Proteomes" id="UP000265520">
    <property type="component" value="Unassembled WGS sequence"/>
</dbReference>
<name>A0A392NH89_9FABA</name>
<feature type="non-terminal residue" evidence="1">
    <location>
        <position position="40"/>
    </location>
</feature>
<dbReference type="EMBL" id="LXQA010037707">
    <property type="protein sequence ID" value="MCH98485.1"/>
    <property type="molecule type" value="Genomic_DNA"/>
</dbReference>
<comment type="caution">
    <text evidence="1">The sequence shown here is derived from an EMBL/GenBank/DDBJ whole genome shotgun (WGS) entry which is preliminary data.</text>
</comment>
<dbReference type="AlphaFoldDB" id="A0A392NH89"/>
<proteinExistence type="predicted"/>
<keyword evidence="2" id="KW-1185">Reference proteome</keyword>
<protein>
    <submittedName>
        <fullName evidence="1">Uncharacterized protein</fullName>
    </submittedName>
</protein>
<reference evidence="1 2" key="1">
    <citation type="journal article" date="2018" name="Front. Plant Sci.">
        <title>Red Clover (Trifolium pratense) and Zigzag Clover (T. medium) - A Picture of Genomic Similarities and Differences.</title>
        <authorList>
            <person name="Dluhosova J."/>
            <person name="Istvanek J."/>
            <person name="Nedelnik J."/>
            <person name="Repkova J."/>
        </authorList>
    </citation>
    <scope>NUCLEOTIDE SEQUENCE [LARGE SCALE GENOMIC DNA]</scope>
    <source>
        <strain evidence="2">cv. 10/8</strain>
        <tissue evidence="1">Leaf</tissue>
    </source>
</reference>
<evidence type="ECO:0000313" key="2">
    <source>
        <dbReference type="Proteomes" id="UP000265520"/>
    </source>
</evidence>
<sequence>MWWSNEVVAYWFGRTVALLPAERDIWTVGFSGRMIGEWWG</sequence>
<organism evidence="1 2">
    <name type="scientific">Trifolium medium</name>
    <dbReference type="NCBI Taxonomy" id="97028"/>
    <lineage>
        <taxon>Eukaryota</taxon>
        <taxon>Viridiplantae</taxon>
        <taxon>Streptophyta</taxon>
        <taxon>Embryophyta</taxon>
        <taxon>Tracheophyta</taxon>
        <taxon>Spermatophyta</taxon>
        <taxon>Magnoliopsida</taxon>
        <taxon>eudicotyledons</taxon>
        <taxon>Gunneridae</taxon>
        <taxon>Pentapetalae</taxon>
        <taxon>rosids</taxon>
        <taxon>fabids</taxon>
        <taxon>Fabales</taxon>
        <taxon>Fabaceae</taxon>
        <taxon>Papilionoideae</taxon>
        <taxon>50 kb inversion clade</taxon>
        <taxon>NPAAA clade</taxon>
        <taxon>Hologalegina</taxon>
        <taxon>IRL clade</taxon>
        <taxon>Trifolieae</taxon>
        <taxon>Trifolium</taxon>
    </lineage>
</organism>
<gene>
    <name evidence="1" type="ORF">A2U01_0019487</name>
</gene>
<accession>A0A392NH89</accession>
<evidence type="ECO:0000313" key="1">
    <source>
        <dbReference type="EMBL" id="MCH98485.1"/>
    </source>
</evidence>